<evidence type="ECO:0000313" key="1">
    <source>
        <dbReference type="EMBL" id="TKB47084.1"/>
    </source>
</evidence>
<keyword evidence="2" id="KW-1185">Reference proteome</keyword>
<reference evidence="1 2" key="1">
    <citation type="submission" date="2019-04" db="EMBL/GenBank/DDBJ databases">
        <title>Thalassotalea guangxiensis sp. nov., isolated from sediment of the coastal wetland.</title>
        <authorList>
            <person name="Zheng S."/>
            <person name="Zhang D."/>
        </authorList>
    </citation>
    <scope>NUCLEOTIDE SEQUENCE [LARGE SCALE GENOMIC DNA]</scope>
    <source>
        <strain evidence="1 2">ZS-4</strain>
    </source>
</reference>
<organism evidence="1 2">
    <name type="scientific">Thalassotalea mangrovi</name>
    <dbReference type="NCBI Taxonomy" id="2572245"/>
    <lineage>
        <taxon>Bacteria</taxon>
        <taxon>Pseudomonadati</taxon>
        <taxon>Pseudomonadota</taxon>
        <taxon>Gammaproteobacteria</taxon>
        <taxon>Alteromonadales</taxon>
        <taxon>Colwelliaceae</taxon>
        <taxon>Thalassotalea</taxon>
    </lineage>
</organism>
<proteinExistence type="predicted"/>
<dbReference type="AlphaFoldDB" id="A0A4U1B9M2"/>
<dbReference type="PROSITE" id="PS51257">
    <property type="entry name" value="PROKAR_LIPOPROTEIN"/>
    <property type="match status" value="1"/>
</dbReference>
<accession>A0A4U1B9M2</accession>
<protein>
    <recommendedName>
        <fullName evidence="3">Lipoprotein</fullName>
    </recommendedName>
</protein>
<evidence type="ECO:0000313" key="2">
    <source>
        <dbReference type="Proteomes" id="UP000307999"/>
    </source>
</evidence>
<sequence length="532" mass="60544">MRAFAPLLLITLTACSSSQKSVRHQPVVDISSLHEVSQSSLSFDDIPAYERPLSYKIDTDNPIFHNETIAVHRGIQAVSGTAAKTPKFIATEVASNWHYWMIEEAQRLFTASVSMAGETSSYQPHIVDNGPILDLGPKPSAKKESISALLIRYVTNVDEKTVDKVFQRCIDPVGSKTLAELTLDQQKAFYRHCFTQIRQVVPQGVIAEIDNHPFETPYPYNELTIRRHFVYEEQGYGANFIKHLQGEYGAWIQTSLQQPDYNQVVVSLPSDSALLSDDRLFNQEYFTRTLNPKAFDDYALTTLFNSEGMADIYPQQEADAFEAEKTKQDEASLPISKTLLRPLPALCSLDPTVYHMAISGAYSRFQFDCFSEPKLIPEDEWQGKETYKSYVWSQRQVVRSARYSAANHYPNVIRSKATYLRFNDDAIQTSKTGFQRQTLILFDVMPDGVYEYQKVDKNFPIENQNGEQKTTSIFALELLKRLPPNAMVAWIGASSTEPSNHSSYVFHHGFLWEFPLQKFSRFKGNLLANKEQ</sequence>
<dbReference type="Proteomes" id="UP000307999">
    <property type="component" value="Unassembled WGS sequence"/>
</dbReference>
<dbReference type="EMBL" id="SWDB01000004">
    <property type="protein sequence ID" value="TKB47084.1"/>
    <property type="molecule type" value="Genomic_DNA"/>
</dbReference>
<gene>
    <name evidence="1" type="ORF">E8M12_02165</name>
</gene>
<comment type="caution">
    <text evidence="1">The sequence shown here is derived from an EMBL/GenBank/DDBJ whole genome shotgun (WGS) entry which is preliminary data.</text>
</comment>
<dbReference type="RefSeq" id="WP_136734434.1">
    <property type="nucleotide sequence ID" value="NZ_SWDB01000004.1"/>
</dbReference>
<name>A0A4U1B9M2_9GAMM</name>
<dbReference type="OrthoDB" id="9819052at2"/>
<evidence type="ECO:0008006" key="3">
    <source>
        <dbReference type="Google" id="ProtNLM"/>
    </source>
</evidence>